<evidence type="ECO:0000259" key="3">
    <source>
        <dbReference type="PROSITE" id="PS50801"/>
    </source>
</evidence>
<dbReference type="PANTHER" id="PTHR33495:SF13">
    <property type="entry name" value="ANTI-SIGMA-F FACTOR ANTAGONIST RSFB"/>
    <property type="match status" value="1"/>
</dbReference>
<sequence>MGTMESDINEPRAPFSAVAEWSDRTLFVTATGEVELVNAPQLESVLNQAVEDRPDVLVLDITAVSFLSSAGLAVLVRTHRDAGARGTRFRVVANNPATLRPIQLMGLDQEFEVYSDREGALQGAPGS</sequence>
<dbReference type="Pfam" id="PF01740">
    <property type="entry name" value="STAS"/>
    <property type="match status" value="1"/>
</dbReference>
<gene>
    <name evidence="4" type="ORF">SAMN05660874_04697</name>
</gene>
<dbReference type="EMBL" id="FOZX01000009">
    <property type="protein sequence ID" value="SFS97590.1"/>
    <property type="molecule type" value="Genomic_DNA"/>
</dbReference>
<evidence type="ECO:0000256" key="1">
    <source>
        <dbReference type="ARBA" id="ARBA00009013"/>
    </source>
</evidence>
<dbReference type="Proteomes" id="UP000198852">
    <property type="component" value="Unassembled WGS sequence"/>
</dbReference>
<dbReference type="CDD" id="cd07043">
    <property type="entry name" value="STAS_anti-anti-sigma_factors"/>
    <property type="match status" value="1"/>
</dbReference>
<evidence type="ECO:0000313" key="5">
    <source>
        <dbReference type="Proteomes" id="UP000198852"/>
    </source>
</evidence>
<dbReference type="InterPro" id="IPR003658">
    <property type="entry name" value="Anti-sigma_ant"/>
</dbReference>
<evidence type="ECO:0000313" key="4">
    <source>
        <dbReference type="EMBL" id="SFS97590.1"/>
    </source>
</evidence>
<reference evidence="5" key="1">
    <citation type="submission" date="2016-10" db="EMBL/GenBank/DDBJ databases">
        <authorList>
            <person name="Varghese N."/>
            <person name="Submissions S."/>
        </authorList>
    </citation>
    <scope>NUCLEOTIDE SEQUENCE [LARGE SCALE GENOMIC DNA]</scope>
    <source>
        <strain evidence="5">DSM 44771</strain>
    </source>
</reference>
<dbReference type="PANTHER" id="PTHR33495">
    <property type="entry name" value="ANTI-SIGMA FACTOR ANTAGONIST TM_1081-RELATED-RELATED"/>
    <property type="match status" value="1"/>
</dbReference>
<proteinExistence type="inferred from homology"/>
<accession>A0A1I6U808</accession>
<protein>
    <recommendedName>
        <fullName evidence="2">Anti-sigma factor antagonist</fullName>
    </recommendedName>
</protein>
<dbReference type="InterPro" id="IPR036513">
    <property type="entry name" value="STAS_dom_sf"/>
</dbReference>
<evidence type="ECO:0000256" key="2">
    <source>
        <dbReference type="RuleBase" id="RU003749"/>
    </source>
</evidence>
<feature type="domain" description="STAS" evidence="3">
    <location>
        <begin position="15"/>
        <end position="124"/>
    </location>
</feature>
<dbReference type="PROSITE" id="PS50801">
    <property type="entry name" value="STAS"/>
    <property type="match status" value="1"/>
</dbReference>
<dbReference type="SUPFAM" id="SSF52091">
    <property type="entry name" value="SpoIIaa-like"/>
    <property type="match status" value="1"/>
</dbReference>
<dbReference type="Gene3D" id="3.30.750.24">
    <property type="entry name" value="STAS domain"/>
    <property type="match status" value="1"/>
</dbReference>
<organism evidence="4 5">
    <name type="scientific">Saccharopolyspora flava</name>
    <dbReference type="NCBI Taxonomy" id="95161"/>
    <lineage>
        <taxon>Bacteria</taxon>
        <taxon>Bacillati</taxon>
        <taxon>Actinomycetota</taxon>
        <taxon>Actinomycetes</taxon>
        <taxon>Pseudonocardiales</taxon>
        <taxon>Pseudonocardiaceae</taxon>
        <taxon>Saccharopolyspora</taxon>
    </lineage>
</organism>
<keyword evidence="5" id="KW-1185">Reference proteome</keyword>
<dbReference type="AlphaFoldDB" id="A0A1I6U808"/>
<name>A0A1I6U808_9PSEU</name>
<comment type="similarity">
    <text evidence="1 2">Belongs to the anti-sigma-factor antagonist family.</text>
</comment>
<dbReference type="InterPro" id="IPR002645">
    <property type="entry name" value="STAS_dom"/>
</dbReference>
<dbReference type="NCBIfam" id="TIGR00377">
    <property type="entry name" value="ant_ant_sig"/>
    <property type="match status" value="1"/>
</dbReference>
<dbReference type="STRING" id="95161.SAMN05660874_04697"/>
<dbReference type="GO" id="GO:0043856">
    <property type="term" value="F:anti-sigma factor antagonist activity"/>
    <property type="evidence" value="ECO:0007669"/>
    <property type="project" value="InterPro"/>
</dbReference>